<dbReference type="NCBIfam" id="TIGR03317">
    <property type="entry name" value="ygfZ_signature"/>
    <property type="match status" value="1"/>
</dbReference>
<reference evidence="3" key="1">
    <citation type="submission" date="2018-03" db="EMBL/GenBank/DDBJ databases">
        <title>Cross-interface Injection: A General Nanoliter Liquid Handling Method Applied to Single Cells Genome Amplification Automated Nanoliter Liquid Handling Applied to Single Cell Multiple Displacement Amplification.</title>
        <authorList>
            <person name="Yun J."/>
            <person name="Xu P."/>
            <person name="Xu J."/>
            <person name="Dai X."/>
            <person name="Wang Y."/>
            <person name="Zheng X."/>
            <person name="Cao C."/>
            <person name="Yi Q."/>
            <person name="Zhu Y."/>
            <person name="Wang L."/>
            <person name="Dong Z."/>
            <person name="Huang Y."/>
            <person name="Huang L."/>
            <person name="Du W."/>
        </authorList>
    </citation>
    <scope>NUCLEOTIDE SEQUENCE [LARGE SCALE GENOMIC DNA]</scope>
    <source>
        <strain evidence="3">Z-D3-2</strain>
    </source>
</reference>
<evidence type="ECO:0000256" key="1">
    <source>
        <dbReference type="ARBA" id="ARBA00022946"/>
    </source>
</evidence>
<comment type="caution">
    <text evidence="3">The sequence shown here is derived from an EMBL/GenBank/DDBJ whole genome shotgun (WGS) entry which is preliminary data.</text>
</comment>
<dbReference type="Gene3D" id="2.40.30.160">
    <property type="match status" value="1"/>
</dbReference>
<dbReference type="EMBL" id="PYVN01000001">
    <property type="protein sequence ID" value="PTB86950.1"/>
    <property type="molecule type" value="Genomic_DNA"/>
</dbReference>
<dbReference type="PANTHER" id="PTHR22602">
    <property type="entry name" value="TRANSFERASE CAF17, MITOCHONDRIAL-RELATED"/>
    <property type="match status" value="1"/>
</dbReference>
<dbReference type="InterPro" id="IPR045179">
    <property type="entry name" value="YgfZ/GcvT"/>
</dbReference>
<keyword evidence="1" id="KW-0809">Transit peptide</keyword>
<sequence>MTADYQSILQQQASAPLASRNDENHYLIPLPSYGVITVTGEEAADFLQNLLTNDVKQLEQQASQITAMCNPKGRLLALFLLVKTEHGYQLVLPESQCAFLAQRLQMFKLRSKVEIEDCSETLQVCGLQGNDPSTSAIPLPSQSRALLIATADQITSDLEDLMSKGWQLAAQASWFITEIESGVPVIFPSSRELFTAQQLNLDLIGGVSFRKGCYPGQEVVARLHYLGEPKRRLFQAIAKTDTVPEIGETIVDNEKAVIGHVVNAIHGDENQLFLQLSLKLDGANQDLYLNDGSAIESVQAYV</sequence>
<organism evidence="3">
    <name type="scientific">Pseudidiomarina aestuarii</name>
    <dbReference type="NCBI Taxonomy" id="624146"/>
    <lineage>
        <taxon>Bacteria</taxon>
        <taxon>Pseudomonadati</taxon>
        <taxon>Pseudomonadota</taxon>
        <taxon>Gammaproteobacteria</taxon>
        <taxon>Alteromonadales</taxon>
        <taxon>Idiomarinaceae</taxon>
        <taxon>Pseudidiomarina</taxon>
    </lineage>
</organism>
<dbReference type="PANTHER" id="PTHR22602:SF0">
    <property type="entry name" value="TRANSFERASE CAF17, MITOCHONDRIAL-RELATED"/>
    <property type="match status" value="1"/>
</dbReference>
<dbReference type="GO" id="GO:0016226">
    <property type="term" value="P:iron-sulfur cluster assembly"/>
    <property type="evidence" value="ECO:0007669"/>
    <property type="project" value="TreeGrafter"/>
</dbReference>
<dbReference type="SUPFAM" id="SSF103025">
    <property type="entry name" value="Folate-binding domain"/>
    <property type="match status" value="1"/>
</dbReference>
<dbReference type="AlphaFoldDB" id="A0A2T4CZF6"/>
<proteinExistence type="predicted"/>
<evidence type="ECO:0000259" key="2">
    <source>
        <dbReference type="Pfam" id="PF01571"/>
    </source>
</evidence>
<dbReference type="InterPro" id="IPR017703">
    <property type="entry name" value="YgfZ/GCV_T_CS"/>
</dbReference>
<accession>A0A2T4CZF6</accession>
<protein>
    <recommendedName>
        <fullName evidence="2">GCVT N-terminal domain-containing protein</fullName>
    </recommendedName>
</protein>
<gene>
    <name evidence="3" type="ORF">C9940_00035</name>
</gene>
<evidence type="ECO:0000313" key="3">
    <source>
        <dbReference type="EMBL" id="PTB86950.1"/>
    </source>
</evidence>
<dbReference type="Pfam" id="PF01571">
    <property type="entry name" value="GCV_T"/>
    <property type="match status" value="1"/>
</dbReference>
<dbReference type="InterPro" id="IPR027266">
    <property type="entry name" value="TrmE/GcvT-like"/>
</dbReference>
<name>A0A2T4CZF6_9GAMM</name>
<dbReference type="Gene3D" id="3.30.1360.120">
    <property type="entry name" value="Probable tRNA modification gtpase trme, domain 1"/>
    <property type="match status" value="1"/>
</dbReference>
<dbReference type="InterPro" id="IPR006222">
    <property type="entry name" value="GCVT_N"/>
</dbReference>
<feature type="domain" description="GCVT N-terminal" evidence="2">
    <location>
        <begin position="32"/>
        <end position="129"/>
    </location>
</feature>